<dbReference type="GO" id="GO:0005730">
    <property type="term" value="C:nucleolus"/>
    <property type="evidence" value="ECO:0007669"/>
    <property type="project" value="TreeGrafter"/>
</dbReference>
<dbReference type="OrthoDB" id="21474at2759"/>
<dbReference type="EMBL" id="MU826837">
    <property type="protein sequence ID" value="KAJ7372343.1"/>
    <property type="molecule type" value="Genomic_DNA"/>
</dbReference>
<dbReference type="Gene3D" id="1.10.10.2100">
    <property type="match status" value="1"/>
</dbReference>
<dbReference type="PROSITE" id="PS51804">
    <property type="entry name" value="ZF_C2HC_LYAR"/>
    <property type="match status" value="2"/>
</dbReference>
<dbReference type="GO" id="GO:0003677">
    <property type="term" value="F:DNA binding"/>
    <property type="evidence" value="ECO:0007669"/>
    <property type="project" value="InterPro"/>
</dbReference>
<keyword evidence="2" id="KW-0479">Metal-binding</keyword>
<dbReference type="PANTHER" id="PTHR13100:SF10">
    <property type="entry name" value="CELL GROWTH-REGULATING NUCLEOLAR PROTEIN"/>
    <property type="match status" value="1"/>
</dbReference>
<proteinExistence type="predicted"/>
<organism evidence="12 13">
    <name type="scientific">Desmophyllum pertusum</name>
    <dbReference type="NCBI Taxonomy" id="174260"/>
    <lineage>
        <taxon>Eukaryota</taxon>
        <taxon>Metazoa</taxon>
        <taxon>Cnidaria</taxon>
        <taxon>Anthozoa</taxon>
        <taxon>Hexacorallia</taxon>
        <taxon>Scleractinia</taxon>
        <taxon>Caryophylliina</taxon>
        <taxon>Caryophylliidae</taxon>
        <taxon>Desmophyllum</taxon>
    </lineage>
</organism>
<dbReference type="FunFam" id="3.30.1490.490:FF:000001">
    <property type="entry name" value="cell growth-regulating nucleolar protein-like"/>
    <property type="match status" value="1"/>
</dbReference>
<name>A0A9X0CS99_9CNID</name>
<keyword evidence="5" id="KW-0862">Zinc</keyword>
<feature type="domain" description="Zinc finger C2H2 LYAR-type" evidence="10">
    <location>
        <begin position="32"/>
        <end position="59"/>
    </location>
</feature>
<feature type="compositionally biased region" description="Acidic residues" evidence="9">
    <location>
        <begin position="182"/>
        <end position="191"/>
    </location>
</feature>
<dbReference type="InterPro" id="IPR036236">
    <property type="entry name" value="Znf_C2H2_sf"/>
</dbReference>
<keyword evidence="3" id="KW-0677">Repeat</keyword>
<feature type="region of interest" description="Disordered" evidence="9">
    <location>
        <begin position="142"/>
        <end position="272"/>
    </location>
</feature>
<dbReference type="PANTHER" id="PTHR13100">
    <property type="entry name" value="CELL GROWTH-REGULATING NUCLEOLAR PROTEIN LYAR"/>
    <property type="match status" value="1"/>
</dbReference>
<evidence type="ECO:0000256" key="7">
    <source>
        <dbReference type="ARBA" id="ARBA00023242"/>
    </source>
</evidence>
<evidence type="ECO:0000256" key="2">
    <source>
        <dbReference type="ARBA" id="ARBA00022723"/>
    </source>
</evidence>
<keyword evidence="13" id="KW-1185">Reference proteome</keyword>
<evidence type="ECO:0000259" key="11">
    <source>
        <dbReference type="Pfam" id="PF25879"/>
    </source>
</evidence>
<feature type="compositionally biased region" description="Basic and acidic residues" evidence="9">
    <location>
        <begin position="242"/>
        <end position="251"/>
    </location>
</feature>
<dbReference type="GO" id="GO:0000122">
    <property type="term" value="P:negative regulation of transcription by RNA polymerase II"/>
    <property type="evidence" value="ECO:0007669"/>
    <property type="project" value="TreeGrafter"/>
</dbReference>
<feature type="compositionally biased region" description="Polar residues" evidence="9">
    <location>
        <begin position="142"/>
        <end position="157"/>
    </location>
</feature>
<dbReference type="Gene3D" id="3.30.1490.490">
    <property type="match status" value="1"/>
</dbReference>
<evidence type="ECO:0000256" key="1">
    <source>
        <dbReference type="ARBA" id="ARBA00004123"/>
    </source>
</evidence>
<feature type="domain" description="Cell growth-regulating nucleolar protein-like winged helix" evidence="11">
    <location>
        <begin position="288"/>
        <end position="359"/>
    </location>
</feature>
<keyword evidence="4 8" id="KW-0863">Zinc-finger</keyword>
<feature type="compositionally biased region" description="Basic and acidic residues" evidence="9">
    <location>
        <begin position="159"/>
        <end position="181"/>
    </location>
</feature>
<evidence type="ECO:0000256" key="3">
    <source>
        <dbReference type="ARBA" id="ARBA00022737"/>
    </source>
</evidence>
<dbReference type="InterPro" id="IPR058719">
    <property type="entry name" value="WHD_LYAR"/>
</dbReference>
<keyword evidence="7" id="KW-0539">Nucleus</keyword>
<evidence type="ECO:0000256" key="9">
    <source>
        <dbReference type="SAM" id="MobiDB-lite"/>
    </source>
</evidence>
<evidence type="ECO:0000256" key="6">
    <source>
        <dbReference type="ARBA" id="ARBA00023054"/>
    </source>
</evidence>
<dbReference type="FunFam" id="1.10.10.2100:FF:000002">
    <property type="entry name" value="cell growth-regulating nucleolar protein-like"/>
    <property type="match status" value="1"/>
</dbReference>
<protein>
    <recommendedName>
        <fullName evidence="14">Cell growth-regulating nucleolar protein</fullName>
    </recommendedName>
</protein>
<feature type="compositionally biased region" description="Basic residues" evidence="9">
    <location>
        <begin position="197"/>
        <end position="215"/>
    </location>
</feature>
<dbReference type="InterPro" id="IPR039999">
    <property type="entry name" value="LYAR"/>
</dbReference>
<evidence type="ECO:0000313" key="12">
    <source>
        <dbReference type="EMBL" id="KAJ7372343.1"/>
    </source>
</evidence>
<dbReference type="SUPFAM" id="SSF57667">
    <property type="entry name" value="beta-beta-alpha zinc fingers"/>
    <property type="match status" value="2"/>
</dbReference>
<evidence type="ECO:0000256" key="4">
    <source>
        <dbReference type="ARBA" id="ARBA00022771"/>
    </source>
</evidence>
<evidence type="ECO:0000256" key="8">
    <source>
        <dbReference type="PROSITE-ProRule" id="PRU01145"/>
    </source>
</evidence>
<gene>
    <name evidence="12" type="ORF">OS493_019788</name>
</gene>
<dbReference type="AlphaFoldDB" id="A0A9X0CS99"/>
<accession>A0A9X0CS99</accession>
<sequence length="360" mass="41545">MVSFICNACGQTVRKTQVEKHYQNDCRSCDALSCIDCGKDFHGDEYVAHTSCITEAEKYQGKLYKPKEKQNKGEHKQQEWLKQVREATSNTADPRLTVLLERISEYSNIPRKKAKFQNFCKNSVNVRDISTLDKLWEIFSESTKQSPQDDQASSNGVGSHEESDNKVDGRDGDSKKHQKGEEDNELDSSSDDEQKSKDKKNKKTKDSKKHKKGKKLKDIAAHESERKLKGKKSKKDMNGNTDKLDGLEGNKKQRKRRRNDDEEERDLPHQSKVLKVEIEETAQGNNDQFNWKTTIKTVLRQAPDQELPIKRLRKKVLAEFEARGANNKNLTDNELRALFEQKVTKNPKFKVHKDRVKLIK</sequence>
<evidence type="ECO:0008006" key="14">
    <source>
        <dbReference type="Google" id="ProtNLM"/>
    </source>
</evidence>
<dbReference type="Pfam" id="PF25879">
    <property type="entry name" value="WHD_LYAR"/>
    <property type="match status" value="1"/>
</dbReference>
<evidence type="ECO:0000313" key="13">
    <source>
        <dbReference type="Proteomes" id="UP001163046"/>
    </source>
</evidence>
<dbReference type="GO" id="GO:0008270">
    <property type="term" value="F:zinc ion binding"/>
    <property type="evidence" value="ECO:0007669"/>
    <property type="project" value="UniProtKB-KW"/>
</dbReference>
<keyword evidence="6" id="KW-0175">Coiled coil</keyword>
<comment type="caution">
    <text evidence="12">The sequence shown here is derived from an EMBL/GenBank/DDBJ whole genome shotgun (WGS) entry which is preliminary data.</text>
</comment>
<dbReference type="InterPro" id="IPR014898">
    <property type="entry name" value="Znf_C2H2_LYAR"/>
</dbReference>
<reference evidence="12" key="1">
    <citation type="submission" date="2023-01" db="EMBL/GenBank/DDBJ databases">
        <title>Genome assembly of the deep-sea coral Lophelia pertusa.</title>
        <authorList>
            <person name="Herrera S."/>
            <person name="Cordes E."/>
        </authorList>
    </citation>
    <scope>NUCLEOTIDE SEQUENCE</scope>
    <source>
        <strain evidence="12">USNM1676648</strain>
        <tissue evidence="12">Polyp</tissue>
    </source>
</reference>
<evidence type="ECO:0000259" key="10">
    <source>
        <dbReference type="Pfam" id="PF08790"/>
    </source>
</evidence>
<dbReference type="Proteomes" id="UP001163046">
    <property type="component" value="Unassembled WGS sequence"/>
</dbReference>
<dbReference type="Pfam" id="PF08790">
    <property type="entry name" value="zf-LYAR"/>
    <property type="match status" value="1"/>
</dbReference>
<feature type="compositionally biased region" description="Basic and acidic residues" evidence="9">
    <location>
        <begin position="216"/>
        <end position="227"/>
    </location>
</feature>
<comment type="subcellular location">
    <subcellularLocation>
        <location evidence="1">Nucleus</location>
    </subcellularLocation>
</comment>
<evidence type="ECO:0000256" key="5">
    <source>
        <dbReference type="ARBA" id="ARBA00022833"/>
    </source>
</evidence>
<dbReference type="GO" id="GO:0006364">
    <property type="term" value="P:rRNA processing"/>
    <property type="evidence" value="ECO:0007669"/>
    <property type="project" value="TreeGrafter"/>
</dbReference>